<keyword evidence="1" id="KW-0472">Membrane</keyword>
<organism evidence="2 3">
    <name type="scientific">Haploplasma axanthum</name>
    <name type="common">Acholeplasma axanthum</name>
    <dbReference type="NCBI Taxonomy" id="29552"/>
    <lineage>
        <taxon>Bacteria</taxon>
        <taxon>Bacillati</taxon>
        <taxon>Mycoplasmatota</taxon>
        <taxon>Mollicutes</taxon>
        <taxon>Acholeplasmatales</taxon>
        <taxon>Acholeplasmataceae</taxon>
        <taxon>Haploplasma</taxon>
    </lineage>
</organism>
<dbReference type="KEGG" id="aaxa:NCTC10138_00929"/>
<keyword evidence="1" id="KW-1133">Transmembrane helix</keyword>
<evidence type="ECO:0000313" key="3">
    <source>
        <dbReference type="Proteomes" id="UP000289841"/>
    </source>
</evidence>
<feature type="transmembrane region" description="Helical" evidence="1">
    <location>
        <begin position="6"/>
        <end position="25"/>
    </location>
</feature>
<proteinExistence type="predicted"/>
<sequence length="317" mass="37260">MYIFNNFILKYIILVIIIFMIILIPKKLKTKLMLSISLILIIALNFVIVTISSRPSYDQVTNIDLIEEDRLSIELKDSKLIHSNSKIPVKYLVFEKENKNFSFSPIYLNDFEDYYFVIFSTDKTKKITNNLFRVLRTYNYNMSDFAVFIDKKTGEVIDIQKHDLYGNFIILDSIYFVNNSFSFKLIHKDYPNIDVLITGDIAHKNNYLYISIEFFDYGGIIKSAFDDNYVSLVVDSSGRIIFKQKIYETENGNVTKTTEKHYKYLANEEYVKQGYFETINKKIYYVDNNMNICIINGNSSSVVMKIDSLENWTMHIK</sequence>
<accession>A0A449BDM0</accession>
<gene>
    <name evidence="2" type="ORF">NCTC10138_00929</name>
</gene>
<evidence type="ECO:0000256" key="1">
    <source>
        <dbReference type="SAM" id="Phobius"/>
    </source>
</evidence>
<reference evidence="2 3" key="1">
    <citation type="submission" date="2019-01" db="EMBL/GenBank/DDBJ databases">
        <authorList>
            <consortium name="Pathogen Informatics"/>
        </authorList>
    </citation>
    <scope>NUCLEOTIDE SEQUENCE [LARGE SCALE GENOMIC DNA]</scope>
    <source>
        <strain evidence="2 3">NCTC10138</strain>
    </source>
</reference>
<dbReference type="RefSeq" id="WP_026390201.1">
    <property type="nucleotide sequence ID" value="NZ_LR215048.1"/>
</dbReference>
<dbReference type="STRING" id="1278311.GCA_000428705_00543"/>
<dbReference type="Proteomes" id="UP000289841">
    <property type="component" value="Chromosome"/>
</dbReference>
<keyword evidence="3" id="KW-1185">Reference proteome</keyword>
<evidence type="ECO:0000313" key="2">
    <source>
        <dbReference type="EMBL" id="VEU80553.1"/>
    </source>
</evidence>
<keyword evidence="1" id="KW-0812">Transmembrane</keyword>
<dbReference type="AlphaFoldDB" id="A0A449BDM0"/>
<dbReference type="EMBL" id="LR215048">
    <property type="protein sequence ID" value="VEU80553.1"/>
    <property type="molecule type" value="Genomic_DNA"/>
</dbReference>
<protein>
    <submittedName>
        <fullName evidence="2">Uncharacterized protein</fullName>
    </submittedName>
</protein>
<feature type="transmembrane region" description="Helical" evidence="1">
    <location>
        <begin position="32"/>
        <end position="51"/>
    </location>
</feature>
<name>A0A449BDM0_HAPAX</name>